<evidence type="ECO:0000256" key="1">
    <source>
        <dbReference type="SAM" id="Phobius"/>
    </source>
</evidence>
<dbReference type="RefSeq" id="WP_097349222.1">
    <property type="nucleotide sequence ID" value="NZ_CP052766.1"/>
</dbReference>
<keyword evidence="1" id="KW-1133">Transmembrane helix</keyword>
<keyword evidence="1" id="KW-0472">Membrane</keyword>
<protein>
    <submittedName>
        <fullName evidence="2">Uncharacterized protein</fullName>
    </submittedName>
</protein>
<reference evidence="3" key="1">
    <citation type="submission" date="2014-12" db="EMBL/GenBank/DDBJ databases">
        <title>Complete genome sequence of a multi-drug resistant Klebsiella pneumoniae.</title>
        <authorList>
            <person name="Hua X."/>
            <person name="Chen Q."/>
            <person name="Li X."/>
            <person name="Feng Y."/>
            <person name="Ruan Z."/>
            <person name="Yu Y."/>
        </authorList>
    </citation>
    <scope>NUCLEOTIDE SEQUENCE [LARGE SCALE GENOMIC DNA]</scope>
    <source>
        <strain evidence="3">5.12</strain>
    </source>
</reference>
<feature type="transmembrane region" description="Helical" evidence="1">
    <location>
        <begin position="12"/>
        <end position="37"/>
    </location>
</feature>
<proteinExistence type="predicted"/>
<dbReference type="OrthoDB" id="6017064at2"/>
<dbReference type="Proteomes" id="UP000219285">
    <property type="component" value="Chromosome"/>
</dbReference>
<name>A0A6M4MFY2_9ALTE</name>
<dbReference type="EMBL" id="CP052766">
    <property type="protein sequence ID" value="QJR82081.1"/>
    <property type="molecule type" value="Genomic_DNA"/>
</dbReference>
<evidence type="ECO:0000313" key="3">
    <source>
        <dbReference type="Proteomes" id="UP000219285"/>
    </source>
</evidence>
<accession>A0A6M4MFY2</accession>
<gene>
    <name evidence="2" type="ORF">CA267_015645</name>
</gene>
<organism evidence="2 3">
    <name type="scientific">Alteromonas pelagimontana</name>
    <dbReference type="NCBI Taxonomy" id="1858656"/>
    <lineage>
        <taxon>Bacteria</taxon>
        <taxon>Pseudomonadati</taxon>
        <taxon>Pseudomonadota</taxon>
        <taxon>Gammaproteobacteria</taxon>
        <taxon>Alteromonadales</taxon>
        <taxon>Alteromonadaceae</taxon>
        <taxon>Alteromonas/Salinimonas group</taxon>
        <taxon>Alteromonas</taxon>
    </lineage>
</organism>
<sequence>MANLPVRTTRGMALLGPIMLLIGFSITGAVVVGKILLSQQTISRSLKEQQQASADAVNKLTVRVAQLQHTNDWQAQLSLTEREDVTSYSKNIVREATTESFTLRVRGASEDGAVQRHIEASYIRFPRLINLPPAPLMVQGELSPSTSLMLHSITADTLTPQWLSYVSDSHLDLSGNDKITCLEPRFNVASCVDNAVTSSAVKGPDIVDNAAGFPPDIFAYLFGVTSSRYEKVRQSAHFLRTNCDDTTGLVGMIWIEGNCDLATSAMLGSETSPVIVVVHNGELLLRTHSKIFGLVVIFRENSALDYRVTIPISALVKGAIISNHAVDADSTINILYSRALLLTLQRHPFLQQMELIPGTWRSF</sequence>
<keyword evidence="3" id="KW-1185">Reference proteome</keyword>
<keyword evidence="1" id="KW-0812">Transmembrane</keyword>
<evidence type="ECO:0000313" key="2">
    <source>
        <dbReference type="EMBL" id="QJR82081.1"/>
    </source>
</evidence>
<dbReference type="AlphaFoldDB" id="A0A6M4MFY2"/>
<reference evidence="2 3" key="2">
    <citation type="submission" date="2020-04" db="EMBL/GenBank/DDBJ databases">
        <title>Complete genome sequence of Alteromonas pelagimontana 5.12T.</title>
        <authorList>
            <person name="Sinha R.K."/>
            <person name="Krishnan K.P."/>
            <person name="Kurian J.P."/>
        </authorList>
    </citation>
    <scope>NUCLEOTIDE SEQUENCE [LARGE SCALE GENOMIC DNA]</scope>
    <source>
        <strain evidence="2 3">5.12</strain>
    </source>
</reference>
<dbReference type="KEGG" id="apel:CA267_015645"/>